<evidence type="ECO:0000313" key="2">
    <source>
        <dbReference type="Proteomes" id="UP000027222"/>
    </source>
</evidence>
<gene>
    <name evidence="1" type="ORF">GALMADRAFT_243506</name>
</gene>
<name>A0A067TAS0_GALM3</name>
<organism evidence="1 2">
    <name type="scientific">Galerina marginata (strain CBS 339.88)</name>
    <dbReference type="NCBI Taxonomy" id="685588"/>
    <lineage>
        <taxon>Eukaryota</taxon>
        <taxon>Fungi</taxon>
        <taxon>Dikarya</taxon>
        <taxon>Basidiomycota</taxon>
        <taxon>Agaricomycotina</taxon>
        <taxon>Agaricomycetes</taxon>
        <taxon>Agaricomycetidae</taxon>
        <taxon>Agaricales</taxon>
        <taxon>Agaricineae</taxon>
        <taxon>Strophariaceae</taxon>
        <taxon>Galerina</taxon>
    </lineage>
</organism>
<evidence type="ECO:0000313" key="1">
    <source>
        <dbReference type="EMBL" id="KDR79427.1"/>
    </source>
</evidence>
<dbReference type="Proteomes" id="UP000027222">
    <property type="component" value="Unassembled WGS sequence"/>
</dbReference>
<reference evidence="2" key="1">
    <citation type="journal article" date="2014" name="Proc. Natl. Acad. Sci. U.S.A.">
        <title>Extensive sampling of basidiomycete genomes demonstrates inadequacy of the white-rot/brown-rot paradigm for wood decay fungi.</title>
        <authorList>
            <person name="Riley R."/>
            <person name="Salamov A.A."/>
            <person name="Brown D.W."/>
            <person name="Nagy L.G."/>
            <person name="Floudas D."/>
            <person name="Held B.W."/>
            <person name="Levasseur A."/>
            <person name="Lombard V."/>
            <person name="Morin E."/>
            <person name="Otillar R."/>
            <person name="Lindquist E.A."/>
            <person name="Sun H."/>
            <person name="LaButti K.M."/>
            <person name="Schmutz J."/>
            <person name="Jabbour D."/>
            <person name="Luo H."/>
            <person name="Baker S.E."/>
            <person name="Pisabarro A.G."/>
            <person name="Walton J.D."/>
            <person name="Blanchette R.A."/>
            <person name="Henrissat B."/>
            <person name="Martin F."/>
            <person name="Cullen D."/>
            <person name="Hibbett D.S."/>
            <person name="Grigoriev I.V."/>
        </authorList>
    </citation>
    <scope>NUCLEOTIDE SEQUENCE [LARGE SCALE GENOMIC DNA]</scope>
    <source>
        <strain evidence="2">CBS 339.88</strain>
    </source>
</reference>
<keyword evidence="2" id="KW-1185">Reference proteome</keyword>
<dbReference type="AlphaFoldDB" id="A0A067TAS0"/>
<sequence>MSRFAARIFCCSTLAVLLLVLVWYIVAYGVDVPVVFPKPQPQDVMRRPISHPPKSDQKWYTKPFDEYSKRELKPMHYCMADGKRAWMVRFEYYHIGNCEGAVEADINGVAKNPDFCWCESYQNDIGYCEKTLALWIFEDEECRNLLADFNAEKEKAEKEMKQPWWTGPLKLFLPNSDQDQHYFTVSHHTDFLWTHILRNGAYDKEIQLLSQAELIPERKCRAGTHKRDWSTIVYLGWPIEYKWSKCNEVEAYVHGKLVKPDSCECVDLDYLNCREMKLHWLIGDRWCS</sequence>
<dbReference type="HOGENOM" id="CLU_966593_0_0_1"/>
<protein>
    <submittedName>
        <fullName evidence="1">Uncharacterized protein</fullName>
    </submittedName>
</protein>
<accession>A0A067TAS0</accession>
<proteinExistence type="predicted"/>
<dbReference type="EMBL" id="KL142373">
    <property type="protein sequence ID" value="KDR79427.1"/>
    <property type="molecule type" value="Genomic_DNA"/>
</dbReference>